<organism evidence="4">
    <name type="scientific">Echinostoma caproni</name>
    <dbReference type="NCBI Taxonomy" id="27848"/>
    <lineage>
        <taxon>Eukaryota</taxon>
        <taxon>Metazoa</taxon>
        <taxon>Spiralia</taxon>
        <taxon>Lophotrochozoa</taxon>
        <taxon>Platyhelminthes</taxon>
        <taxon>Trematoda</taxon>
        <taxon>Digenea</taxon>
        <taxon>Plagiorchiida</taxon>
        <taxon>Echinostomata</taxon>
        <taxon>Echinostomatoidea</taxon>
        <taxon>Echinostomatidae</taxon>
        <taxon>Echinostoma</taxon>
    </lineage>
</organism>
<feature type="compositionally biased region" description="Polar residues" evidence="1">
    <location>
        <begin position="113"/>
        <end position="129"/>
    </location>
</feature>
<keyword evidence="3" id="KW-1185">Reference proteome</keyword>
<evidence type="ECO:0000313" key="3">
    <source>
        <dbReference type="Proteomes" id="UP000272942"/>
    </source>
</evidence>
<dbReference type="Proteomes" id="UP000272942">
    <property type="component" value="Unassembled WGS sequence"/>
</dbReference>
<protein>
    <submittedName>
        <fullName evidence="4">PDE4_UCR domain-containing protein</fullName>
    </submittedName>
</protein>
<reference evidence="2 3" key="2">
    <citation type="submission" date="2018-11" db="EMBL/GenBank/DDBJ databases">
        <authorList>
            <consortium name="Pathogen Informatics"/>
        </authorList>
    </citation>
    <scope>NUCLEOTIDE SEQUENCE [LARGE SCALE GENOMIC DNA]</scope>
    <source>
        <strain evidence="2 3">Egypt</strain>
    </source>
</reference>
<dbReference type="AlphaFoldDB" id="A0A183BGT1"/>
<accession>A0A183BGT1</accession>
<reference evidence="4" key="1">
    <citation type="submission" date="2016-06" db="UniProtKB">
        <authorList>
            <consortium name="WormBaseParasite"/>
        </authorList>
    </citation>
    <scope>IDENTIFICATION</scope>
</reference>
<dbReference type="WBParaSite" id="ECPE_0001846601-mRNA-1">
    <property type="protein sequence ID" value="ECPE_0001846601-mRNA-1"/>
    <property type="gene ID" value="ECPE_0001846601"/>
</dbReference>
<proteinExistence type="predicted"/>
<name>A0A183BGT1_9TREM</name>
<sequence>MGSIDSVRLVPDGRQSPAEEFEDLINPVCSSNQPSQIWTKMLTEEHVDLSSTQDTEVHTDQSTLGQLTLFSDTHVSPKRAVSPLPISPSGLVPSVRLHTSWKPTVLPPSYRSVSQLLSSNPNASESVSRQADDDGCDSTMEEEEGHTISNQKSLNVSFPRSPYKKMTETSIGTHYFNRLKILMGLFVDLNPIKV</sequence>
<gene>
    <name evidence="2" type="ORF">ECPE_LOCUS18416</name>
</gene>
<evidence type="ECO:0000256" key="1">
    <source>
        <dbReference type="SAM" id="MobiDB-lite"/>
    </source>
</evidence>
<evidence type="ECO:0000313" key="4">
    <source>
        <dbReference type="WBParaSite" id="ECPE_0001846601-mRNA-1"/>
    </source>
</evidence>
<feature type="compositionally biased region" description="Acidic residues" evidence="1">
    <location>
        <begin position="133"/>
        <end position="144"/>
    </location>
</feature>
<feature type="region of interest" description="Disordered" evidence="1">
    <location>
        <begin position="113"/>
        <end position="154"/>
    </location>
</feature>
<dbReference type="EMBL" id="UZAN01078435">
    <property type="protein sequence ID" value="VDP96321.1"/>
    <property type="molecule type" value="Genomic_DNA"/>
</dbReference>
<evidence type="ECO:0000313" key="2">
    <source>
        <dbReference type="EMBL" id="VDP96321.1"/>
    </source>
</evidence>